<evidence type="ECO:0000313" key="2">
    <source>
        <dbReference type="Proteomes" id="UP000749559"/>
    </source>
</evidence>
<comment type="caution">
    <text evidence="1">The sequence shown here is derived from an EMBL/GenBank/DDBJ whole genome shotgun (WGS) entry which is preliminary data.</text>
</comment>
<dbReference type="AlphaFoldDB" id="A0A8S4NK36"/>
<accession>A0A8S4NK36</accession>
<protein>
    <submittedName>
        <fullName evidence="1">Uncharacterized protein</fullName>
    </submittedName>
</protein>
<organism evidence="1 2">
    <name type="scientific">Owenia fusiformis</name>
    <name type="common">Polychaete worm</name>
    <dbReference type="NCBI Taxonomy" id="6347"/>
    <lineage>
        <taxon>Eukaryota</taxon>
        <taxon>Metazoa</taxon>
        <taxon>Spiralia</taxon>
        <taxon>Lophotrochozoa</taxon>
        <taxon>Annelida</taxon>
        <taxon>Polychaeta</taxon>
        <taxon>Sedentaria</taxon>
        <taxon>Canalipalpata</taxon>
        <taxon>Sabellida</taxon>
        <taxon>Oweniida</taxon>
        <taxon>Oweniidae</taxon>
        <taxon>Owenia</taxon>
    </lineage>
</organism>
<feature type="non-terminal residue" evidence="1">
    <location>
        <position position="1"/>
    </location>
</feature>
<name>A0A8S4NK36_OWEFU</name>
<keyword evidence="2" id="KW-1185">Reference proteome</keyword>
<gene>
    <name evidence="1" type="ORF">OFUS_LOCUS7949</name>
</gene>
<dbReference type="EMBL" id="CAIIXF020000004">
    <property type="protein sequence ID" value="CAH1781365.1"/>
    <property type="molecule type" value="Genomic_DNA"/>
</dbReference>
<proteinExistence type="predicted"/>
<dbReference type="Proteomes" id="UP000749559">
    <property type="component" value="Unassembled WGS sequence"/>
</dbReference>
<reference evidence="1" key="1">
    <citation type="submission" date="2022-03" db="EMBL/GenBank/DDBJ databases">
        <authorList>
            <person name="Martin C."/>
        </authorList>
    </citation>
    <scope>NUCLEOTIDE SEQUENCE</scope>
</reference>
<sequence>ETPHCTKCADNVLDTVKHRFASCTSIQPLWGIIKQHFMYNMSEDEIIQGIFKDDVQTNKLNYIILIAKWCIHKHTLGFYNTIDLYYNFKIELSKRNIIM</sequence>
<evidence type="ECO:0000313" key="1">
    <source>
        <dbReference type="EMBL" id="CAH1781365.1"/>
    </source>
</evidence>